<sequence length="213" mass="23361">MASCAAILELHTFDPAALKDAAREQGVTLTEILAIKGFGSGLEMAFAADAWEVAKGFDCLVWDGDWLKEDSFTSFIAEFLKEPRHHGLAFRKASGKLDGFLQSWSPTGLLGRIVLVLVSDECVEGARTELRSYGVPEPDLDDLCLGWLSMRLTGARTVLAVGGGHTTAREAQATLRLPDMARPRWEVLPICRTKEGRQEPPEELLEALCERSC</sequence>
<dbReference type="AlphaFoldDB" id="A0AA36HVA3"/>
<dbReference type="Proteomes" id="UP001178507">
    <property type="component" value="Unassembled WGS sequence"/>
</dbReference>
<dbReference type="EMBL" id="CAUJNA010000322">
    <property type="protein sequence ID" value="CAJ1375445.1"/>
    <property type="molecule type" value="Genomic_DNA"/>
</dbReference>
<name>A0AA36HVA3_9DINO</name>
<gene>
    <name evidence="1" type="ORF">EVOR1521_LOCUS4714</name>
</gene>
<protein>
    <submittedName>
        <fullName evidence="1">Uncharacterized protein</fullName>
    </submittedName>
</protein>
<reference evidence="1" key="1">
    <citation type="submission" date="2023-08" db="EMBL/GenBank/DDBJ databases">
        <authorList>
            <person name="Chen Y."/>
            <person name="Shah S."/>
            <person name="Dougan E. K."/>
            <person name="Thang M."/>
            <person name="Chan C."/>
        </authorList>
    </citation>
    <scope>NUCLEOTIDE SEQUENCE</scope>
</reference>
<proteinExistence type="predicted"/>
<evidence type="ECO:0000313" key="1">
    <source>
        <dbReference type="EMBL" id="CAJ1375445.1"/>
    </source>
</evidence>
<organism evidence="1 2">
    <name type="scientific">Effrenium voratum</name>
    <dbReference type="NCBI Taxonomy" id="2562239"/>
    <lineage>
        <taxon>Eukaryota</taxon>
        <taxon>Sar</taxon>
        <taxon>Alveolata</taxon>
        <taxon>Dinophyceae</taxon>
        <taxon>Suessiales</taxon>
        <taxon>Symbiodiniaceae</taxon>
        <taxon>Effrenium</taxon>
    </lineage>
</organism>
<keyword evidence="2" id="KW-1185">Reference proteome</keyword>
<comment type="caution">
    <text evidence="1">The sequence shown here is derived from an EMBL/GenBank/DDBJ whole genome shotgun (WGS) entry which is preliminary data.</text>
</comment>
<accession>A0AA36HVA3</accession>
<evidence type="ECO:0000313" key="2">
    <source>
        <dbReference type="Proteomes" id="UP001178507"/>
    </source>
</evidence>